<sequence length="82" mass="9064">MSAIPIGAPGCPDFAFCTASMLKKRIALARVLRVVILYSKSDKSVSELRTNFRSAAYKPQSLMPDKMPAKKNYLNFHSASIL</sequence>
<reference evidence="1" key="1">
    <citation type="submission" date="2013-11" db="EMBL/GenBank/DDBJ databases">
        <title>Draft genome sequence and annotation of the entomopathogenic bacteria, Xenorhabdus cabanillasi strain JM26 and Xenorhabdus szentirmai strain DSM 16338.</title>
        <authorList>
            <person name="Gualtieri M."/>
            <person name="Ogier J.C."/>
            <person name="Pages S."/>
            <person name="Givaudan A."/>
            <person name="Gaudriault S."/>
        </authorList>
    </citation>
    <scope>NUCLEOTIDE SEQUENCE [LARGE SCALE GENOMIC DNA]</scope>
    <source>
        <strain evidence="1">DSM 16338</strain>
    </source>
</reference>
<keyword evidence="2" id="KW-1185">Reference proteome</keyword>
<protein>
    <submittedName>
        <fullName evidence="1">Uncharacterized protein</fullName>
    </submittedName>
</protein>
<accession>W1J0G4</accession>
<proteinExistence type="predicted"/>
<comment type="caution">
    <text evidence="1">The sequence shown here is derived from an EMBL/GenBank/DDBJ whole genome shotgun (WGS) entry which is preliminary data.</text>
</comment>
<evidence type="ECO:0000313" key="1">
    <source>
        <dbReference type="EMBL" id="CDL82930.1"/>
    </source>
</evidence>
<dbReference type="AlphaFoldDB" id="W1J0G4"/>
<organism evidence="1 2">
    <name type="scientific">Xenorhabdus szentirmaii DSM 16338</name>
    <dbReference type="NCBI Taxonomy" id="1427518"/>
    <lineage>
        <taxon>Bacteria</taxon>
        <taxon>Pseudomonadati</taxon>
        <taxon>Pseudomonadota</taxon>
        <taxon>Gammaproteobacteria</taxon>
        <taxon>Enterobacterales</taxon>
        <taxon>Morganellaceae</taxon>
        <taxon>Xenorhabdus</taxon>
    </lineage>
</organism>
<dbReference type="EMBL" id="CBXF010000084">
    <property type="protein sequence ID" value="CDL82930.1"/>
    <property type="molecule type" value="Genomic_DNA"/>
</dbReference>
<evidence type="ECO:0000313" key="2">
    <source>
        <dbReference type="Proteomes" id="UP000019202"/>
    </source>
</evidence>
<name>W1J0G4_9GAMM</name>
<gene>
    <name evidence="1" type="ORF">XSR1_260039</name>
</gene>
<dbReference type="Proteomes" id="UP000019202">
    <property type="component" value="Unassembled WGS sequence"/>
</dbReference>